<reference evidence="2 3" key="1">
    <citation type="submission" date="2019-01" db="EMBL/GenBank/DDBJ databases">
        <title>Genomes sequencing and comparative genomics of infectious freshwater microsporidia, Cucumispora dikerogammari and Thelohania contejeani.</title>
        <authorList>
            <person name="Cormier A."/>
            <person name="Giraud I."/>
            <person name="Wattier R."/>
            <person name="Teixeira M."/>
            <person name="Grandjean F."/>
            <person name="Rigaud T."/>
            <person name="Cordaux R."/>
        </authorList>
    </citation>
    <scope>NUCLEOTIDE SEQUENCE [LARGE SCALE GENOMIC DNA]</scope>
    <source>
        <strain evidence="2">T1</strain>
        <tissue evidence="2">Spores</tissue>
    </source>
</reference>
<feature type="signal peptide" evidence="1">
    <location>
        <begin position="1"/>
        <end position="16"/>
    </location>
</feature>
<dbReference type="EMBL" id="SBIQ01001047">
    <property type="protein sequence ID" value="KAF7670563.1"/>
    <property type="molecule type" value="Genomic_DNA"/>
</dbReference>
<keyword evidence="1" id="KW-0732">Signal</keyword>
<dbReference type="Proteomes" id="UP001516464">
    <property type="component" value="Unassembled WGS sequence"/>
</dbReference>
<feature type="chain" id="PRO_5045871764" evidence="1">
    <location>
        <begin position="17"/>
        <end position="221"/>
    </location>
</feature>
<accession>A0ABQ7HUY0</accession>
<evidence type="ECO:0000313" key="3">
    <source>
        <dbReference type="Proteomes" id="UP001516464"/>
    </source>
</evidence>
<evidence type="ECO:0000313" key="2">
    <source>
        <dbReference type="EMBL" id="KAF7670563.1"/>
    </source>
</evidence>
<feature type="non-terminal residue" evidence="2">
    <location>
        <position position="221"/>
    </location>
</feature>
<evidence type="ECO:0000256" key="1">
    <source>
        <dbReference type="SAM" id="SignalP"/>
    </source>
</evidence>
<organism evidence="2 3">
    <name type="scientific">Astathelohania contejeani</name>
    <dbReference type="NCBI Taxonomy" id="164912"/>
    <lineage>
        <taxon>Eukaryota</taxon>
        <taxon>Fungi</taxon>
        <taxon>Fungi incertae sedis</taxon>
        <taxon>Microsporidia</taxon>
        <taxon>Astathelohaniidae</taxon>
        <taxon>Astathelohania</taxon>
    </lineage>
</organism>
<proteinExistence type="predicted"/>
<keyword evidence="3" id="KW-1185">Reference proteome</keyword>
<sequence>MNIFWFVMVMLYKIACMDTNDESYAEMSNLQPSTSIYQIEEYLMVKRNEFVTIVESLFEIKTNILKGRKEIFVKKEISDGEIQTINNLFNDILSFHIQSPEDLKLIIEFFGKSLFILTFSKKNTLLNILETFLLKLTNILLPLHHTLSNELLPEELTEIFLSQLKKTTDSFIIETTKDKDDIVVNLSSRVYIHWTMMFFAMSGNNQLALQLEDKTSVMFIK</sequence>
<gene>
    <name evidence="2" type="ORF">TCON_2807</name>
</gene>
<comment type="caution">
    <text evidence="2">The sequence shown here is derived from an EMBL/GenBank/DDBJ whole genome shotgun (WGS) entry which is preliminary data.</text>
</comment>
<name>A0ABQ7HUY0_9MICR</name>
<protein>
    <submittedName>
        <fullName evidence="2">Uncharacterized protein</fullName>
    </submittedName>
</protein>